<evidence type="ECO:0000256" key="3">
    <source>
        <dbReference type="ARBA" id="ARBA00022650"/>
    </source>
</evidence>
<feature type="binding site" evidence="8">
    <location>
        <position position="47"/>
    </location>
    <ligand>
        <name>substrate</name>
    </ligand>
</feature>
<dbReference type="Pfam" id="PF00696">
    <property type="entry name" value="AA_kinase"/>
    <property type="match status" value="1"/>
</dbReference>
<dbReference type="RefSeq" id="WP_100668252.1">
    <property type="nucleotide sequence ID" value="NZ_CP024955.1"/>
</dbReference>
<feature type="binding site" evidence="8">
    <location>
        <position position="8"/>
    </location>
    <ligand>
        <name>ATP</name>
        <dbReference type="ChEBI" id="CHEBI:30616"/>
    </ligand>
</feature>
<protein>
    <recommendedName>
        <fullName evidence="8">Glutamate 5-kinase</fullName>
        <ecNumber evidence="8">2.7.2.11</ecNumber>
    </recommendedName>
    <alternativeName>
        <fullName evidence="8">Gamma-glutamyl kinase</fullName>
        <shortName evidence="8">GK</shortName>
    </alternativeName>
</protein>
<evidence type="ECO:0000256" key="6">
    <source>
        <dbReference type="ARBA" id="ARBA00022777"/>
    </source>
</evidence>
<feature type="binding site" evidence="8">
    <location>
        <begin position="166"/>
        <end position="167"/>
    </location>
    <ligand>
        <name>ATP</name>
        <dbReference type="ChEBI" id="CHEBI:30616"/>
    </ligand>
</feature>
<dbReference type="HAMAP" id="MF_00456">
    <property type="entry name" value="ProB"/>
    <property type="match status" value="1"/>
</dbReference>
<dbReference type="Gene3D" id="2.30.130.10">
    <property type="entry name" value="PUA domain"/>
    <property type="match status" value="1"/>
</dbReference>
<keyword evidence="4 8" id="KW-0808">Transferase</keyword>
<dbReference type="InterPro" id="IPR015947">
    <property type="entry name" value="PUA-like_sf"/>
</dbReference>
<keyword evidence="11" id="KW-1185">Reference proteome</keyword>
<dbReference type="AlphaFoldDB" id="A0A2K8N815"/>
<dbReference type="InterPro" id="IPR002478">
    <property type="entry name" value="PUA"/>
</dbReference>
<dbReference type="InterPro" id="IPR041739">
    <property type="entry name" value="G5K_ProB"/>
</dbReference>
<dbReference type="InterPro" id="IPR001048">
    <property type="entry name" value="Asp/Glu/Uridylate_kinase"/>
</dbReference>
<dbReference type="GO" id="GO:0003723">
    <property type="term" value="F:RNA binding"/>
    <property type="evidence" value="ECO:0007669"/>
    <property type="project" value="InterPro"/>
</dbReference>
<evidence type="ECO:0000256" key="5">
    <source>
        <dbReference type="ARBA" id="ARBA00022741"/>
    </source>
</evidence>
<accession>A0A2K8N815</accession>
<dbReference type="PROSITE" id="PS50890">
    <property type="entry name" value="PUA"/>
    <property type="match status" value="1"/>
</dbReference>
<evidence type="ECO:0000313" key="11">
    <source>
        <dbReference type="Proteomes" id="UP000231932"/>
    </source>
</evidence>
<dbReference type="InterPro" id="IPR011529">
    <property type="entry name" value="Glu_5kinase"/>
</dbReference>
<dbReference type="PANTHER" id="PTHR43654">
    <property type="entry name" value="GLUTAMATE 5-KINASE"/>
    <property type="match status" value="1"/>
</dbReference>
<dbReference type="InterPro" id="IPR019797">
    <property type="entry name" value="Glutamate_5-kinase_CS"/>
</dbReference>
<keyword evidence="6 8" id="KW-0418">Kinase</keyword>
<dbReference type="PRINTS" id="PR00474">
    <property type="entry name" value="GLU5KINASE"/>
</dbReference>
<dbReference type="Pfam" id="PF01472">
    <property type="entry name" value="PUA"/>
    <property type="match status" value="1"/>
</dbReference>
<dbReference type="GO" id="GO:0004349">
    <property type="term" value="F:glutamate 5-kinase activity"/>
    <property type="evidence" value="ECO:0007669"/>
    <property type="project" value="UniProtKB-UniRule"/>
</dbReference>
<evidence type="ECO:0000256" key="1">
    <source>
        <dbReference type="ARBA" id="ARBA00022490"/>
    </source>
</evidence>
<evidence type="ECO:0000256" key="2">
    <source>
        <dbReference type="ARBA" id="ARBA00022605"/>
    </source>
</evidence>
<evidence type="ECO:0000313" key="10">
    <source>
        <dbReference type="EMBL" id="ATY85474.1"/>
    </source>
</evidence>
<dbReference type="SUPFAM" id="SSF53633">
    <property type="entry name" value="Carbamate kinase-like"/>
    <property type="match status" value="1"/>
</dbReference>
<keyword evidence="1 8" id="KW-0963">Cytoplasm</keyword>
<keyword evidence="3 8" id="KW-0641">Proline biosynthesis</keyword>
<sequence>MPGTVVVKIGSSSLMEGNHLHTGNMEAVADQLSALMKDGWKAVLVSSGAVAAGRMRLGLPAEGLTIPEKQAAAAVGQGVLMQAYERIFERRGIIIAQVLLTRDVMGERRRYVHARNTLMTLLHHRVLPIVNENDTVAVEEIRFGDNDALSAQVAVMVDADLLVLLTDTDGLYTADPRVDAGAVRIPRLAEITPQIWRAAGRTRSRVGTGGMRSKLQAARIASSTGIPTVIASARRSRAVLDAVEGKDGGTYVEPQPHIRGRKRWIAYSSAPRGRLIVDEGAVRALCLDGRSLLAPGLLDVQGSFSAGDVVSIVGPDGREIARGVVNYDARDLQNVRGLRSQDIREMGVAARKPEVVHRDDLVIMEEGWR</sequence>
<dbReference type="OrthoDB" id="9804434at2"/>
<organism evidence="10 11">
    <name type="scientific">Kyrpidia spormannii</name>
    <dbReference type="NCBI Taxonomy" id="2055160"/>
    <lineage>
        <taxon>Bacteria</taxon>
        <taxon>Bacillati</taxon>
        <taxon>Bacillota</taxon>
        <taxon>Bacilli</taxon>
        <taxon>Bacillales</taxon>
        <taxon>Alicyclobacillaceae</taxon>
        <taxon>Kyrpidia</taxon>
    </lineage>
</organism>
<feature type="binding site" evidence="8">
    <location>
        <position position="134"/>
    </location>
    <ligand>
        <name>substrate</name>
    </ligand>
</feature>
<comment type="catalytic activity">
    <reaction evidence="8">
        <text>L-glutamate + ATP = L-glutamyl 5-phosphate + ADP</text>
        <dbReference type="Rhea" id="RHEA:14877"/>
        <dbReference type="ChEBI" id="CHEBI:29985"/>
        <dbReference type="ChEBI" id="CHEBI:30616"/>
        <dbReference type="ChEBI" id="CHEBI:58274"/>
        <dbReference type="ChEBI" id="CHEBI:456216"/>
        <dbReference type="EC" id="2.7.2.11"/>
    </reaction>
</comment>
<dbReference type="InterPro" id="IPR005715">
    <property type="entry name" value="Glu_5kinase/COase_Synthase"/>
</dbReference>
<feature type="binding site" evidence="8">
    <location>
        <position position="146"/>
    </location>
    <ligand>
        <name>substrate</name>
    </ligand>
</feature>
<feature type="domain" description="PUA" evidence="9">
    <location>
        <begin position="273"/>
        <end position="357"/>
    </location>
</feature>
<dbReference type="CDD" id="cd21157">
    <property type="entry name" value="PUA_G5K"/>
    <property type="match status" value="1"/>
</dbReference>
<dbReference type="SUPFAM" id="SSF88697">
    <property type="entry name" value="PUA domain-like"/>
    <property type="match status" value="1"/>
</dbReference>
<feature type="binding site" evidence="8">
    <location>
        <begin position="208"/>
        <end position="214"/>
    </location>
    <ligand>
        <name>ATP</name>
        <dbReference type="ChEBI" id="CHEBI:30616"/>
    </ligand>
</feature>
<comment type="similarity">
    <text evidence="8">Belongs to the glutamate 5-kinase family.</text>
</comment>
<dbReference type="GO" id="GO:0005829">
    <property type="term" value="C:cytosol"/>
    <property type="evidence" value="ECO:0007669"/>
    <property type="project" value="TreeGrafter"/>
</dbReference>
<dbReference type="FunFam" id="3.40.1160.10:FF:000018">
    <property type="entry name" value="Glutamate 5-kinase"/>
    <property type="match status" value="1"/>
</dbReference>
<dbReference type="PROSITE" id="PS00902">
    <property type="entry name" value="GLUTAMATE_5_KINASE"/>
    <property type="match status" value="1"/>
</dbReference>
<name>A0A2K8N815_9BACL</name>
<comment type="subcellular location">
    <subcellularLocation>
        <location evidence="8">Cytoplasm</location>
    </subcellularLocation>
</comment>
<comment type="function">
    <text evidence="8">Catalyzes the transfer of a phosphate group to glutamate to form L-glutamate 5-phosphate.</text>
</comment>
<dbReference type="InterPro" id="IPR036393">
    <property type="entry name" value="AceGlu_kinase-like_sf"/>
</dbReference>
<dbReference type="SMART" id="SM00359">
    <property type="entry name" value="PUA"/>
    <property type="match status" value="1"/>
</dbReference>
<comment type="pathway">
    <text evidence="8">Amino-acid biosynthesis; L-proline biosynthesis; L-glutamate 5-semialdehyde from L-glutamate: step 1/2.</text>
</comment>
<dbReference type="InterPro" id="IPR036974">
    <property type="entry name" value="PUA_sf"/>
</dbReference>
<dbReference type="KEGG" id="kyr:CVV65_11495"/>
<evidence type="ECO:0000259" key="9">
    <source>
        <dbReference type="SMART" id="SM00359"/>
    </source>
</evidence>
<dbReference type="InterPro" id="IPR001057">
    <property type="entry name" value="Glu/AcGlu_kinase"/>
</dbReference>
<keyword evidence="2 8" id="KW-0028">Amino-acid biosynthesis</keyword>
<proteinExistence type="inferred from homology"/>
<gene>
    <name evidence="8 10" type="primary">proB</name>
    <name evidence="10" type="ORF">CVV65_11495</name>
</gene>
<keyword evidence="5 8" id="KW-0547">Nucleotide-binding</keyword>
<evidence type="ECO:0000256" key="7">
    <source>
        <dbReference type="ARBA" id="ARBA00022840"/>
    </source>
</evidence>
<dbReference type="PANTHER" id="PTHR43654:SF1">
    <property type="entry name" value="ISOPENTENYL PHOSPHATE KINASE"/>
    <property type="match status" value="1"/>
</dbReference>
<dbReference type="PIRSF" id="PIRSF000729">
    <property type="entry name" value="GK"/>
    <property type="match status" value="1"/>
</dbReference>
<dbReference type="Gene3D" id="3.40.1160.10">
    <property type="entry name" value="Acetylglutamate kinase-like"/>
    <property type="match status" value="1"/>
</dbReference>
<evidence type="ECO:0000256" key="4">
    <source>
        <dbReference type="ARBA" id="ARBA00022679"/>
    </source>
</evidence>
<dbReference type="UniPathway" id="UPA00098">
    <property type="reaction ID" value="UER00359"/>
</dbReference>
<dbReference type="CDD" id="cd04242">
    <property type="entry name" value="AAK_G5K_ProB"/>
    <property type="match status" value="1"/>
</dbReference>
<dbReference type="GO" id="GO:0055129">
    <property type="term" value="P:L-proline biosynthetic process"/>
    <property type="evidence" value="ECO:0007669"/>
    <property type="project" value="UniProtKB-UniRule"/>
</dbReference>
<dbReference type="GO" id="GO:0005524">
    <property type="term" value="F:ATP binding"/>
    <property type="evidence" value="ECO:0007669"/>
    <property type="project" value="UniProtKB-KW"/>
</dbReference>
<dbReference type="Proteomes" id="UP000231932">
    <property type="component" value="Chromosome"/>
</dbReference>
<reference evidence="11" key="1">
    <citation type="submission" date="2017-11" db="EMBL/GenBank/DDBJ databases">
        <title>Complete Genome Sequence of Kyrpidia sp. Strain EA-1, a thermophilic, hydrogen-oxidizing Bacterium, isolated from the Azores.</title>
        <authorList>
            <person name="Reiner J.E."/>
            <person name="Lapp C.J."/>
            <person name="Bunk B."/>
            <person name="Gescher J."/>
        </authorList>
    </citation>
    <scope>NUCLEOTIDE SEQUENCE [LARGE SCALE GENOMIC DNA]</scope>
    <source>
        <strain evidence="11">EA-1</strain>
    </source>
</reference>
<dbReference type="NCBIfam" id="TIGR01027">
    <property type="entry name" value="proB"/>
    <property type="match status" value="1"/>
</dbReference>
<dbReference type="EC" id="2.7.2.11" evidence="8"/>
<dbReference type="EMBL" id="CP024955">
    <property type="protein sequence ID" value="ATY85474.1"/>
    <property type="molecule type" value="Genomic_DNA"/>
</dbReference>
<keyword evidence="7 8" id="KW-0067">ATP-binding</keyword>
<evidence type="ECO:0000256" key="8">
    <source>
        <dbReference type="HAMAP-Rule" id="MF_00456"/>
    </source>
</evidence>